<comment type="catalytic activity">
    <reaction evidence="2">
        <text>1,6-anhydro-N-acetyl-beta-muramate + ATP + H2O = N-acetyl-D-muramate 6-phosphate + ADP + H(+)</text>
        <dbReference type="Rhea" id="RHEA:24952"/>
        <dbReference type="ChEBI" id="CHEBI:15377"/>
        <dbReference type="ChEBI" id="CHEBI:15378"/>
        <dbReference type="ChEBI" id="CHEBI:30616"/>
        <dbReference type="ChEBI" id="CHEBI:58690"/>
        <dbReference type="ChEBI" id="CHEBI:58722"/>
        <dbReference type="ChEBI" id="CHEBI:456216"/>
        <dbReference type="EC" id="2.7.1.170"/>
    </reaction>
</comment>
<gene>
    <name evidence="2 3" type="primary">anmK</name>
    <name evidence="3" type="ORF">LMG27198_22490</name>
</gene>
<keyword evidence="2" id="KW-0067">ATP-binding</keyword>
<comment type="caution">
    <text evidence="3">The sequence shown here is derived from an EMBL/GenBank/DDBJ whole genome shotgun (WGS) entry which is preliminary data.</text>
</comment>
<dbReference type="EC" id="2.7.1.170" evidence="2"/>
<keyword evidence="2" id="KW-0808">Transferase</keyword>
<reference evidence="3" key="1">
    <citation type="journal article" date="2023" name="Int. J. Syst. Evol. Microbiol.">
        <title>Methylocystis iwaonis sp. nov., a type II methane-oxidizing bacterium from surface soil of a rice paddy field in Japan, and emended description of the genus Methylocystis (ex Whittenbury et al. 1970) Bowman et al. 1993.</title>
        <authorList>
            <person name="Kaise H."/>
            <person name="Sawadogo J.B."/>
            <person name="Alam M.S."/>
            <person name="Ueno C."/>
            <person name="Dianou D."/>
            <person name="Shinjo R."/>
            <person name="Asakawa S."/>
        </authorList>
    </citation>
    <scope>NUCLEOTIDE SEQUENCE</scope>
    <source>
        <strain evidence="3">LMG27198</strain>
    </source>
</reference>
<dbReference type="GO" id="GO:0005524">
    <property type="term" value="F:ATP binding"/>
    <property type="evidence" value="ECO:0007669"/>
    <property type="project" value="UniProtKB-UniRule"/>
</dbReference>
<sequence>MPLYRAIGLMSGTSMDGVDVALVETDGEAAVAFGPTGHYPYNDADRALLRNALAEAAILEDRDARPGVLAFAERMVTDRHAEAVEAFLRDNAIEAASVNVVGFHGQTVLHKPKQKLTIQIGDGQGLADRLGIDVAFDFRAADIAAGGEGAPIVPVFHRALVLAGGMKGEVALLNIGGVANVTYVADGEQPIACDTGPGNALIDDLMLQRTGAPIDRDGHTAARGRVNEAALLRMLAHPYFDLPPPKSLDRNAFSLDPVSRLATEDAAATLTAFTAASVLRLFPHLPSQPQLLIVCGGGARNPILVRELVMRLPCKVTTADAVGWSADSMEAQAFAYLAARVLEGLPLTFPTTTGAPEPLAGGRLAPAHRIP</sequence>
<dbReference type="NCBIfam" id="NF007141">
    <property type="entry name" value="PRK09585.1-5"/>
    <property type="match status" value="1"/>
</dbReference>
<name>A0A9W6GUG4_9HYPH</name>
<dbReference type="Pfam" id="PF03702">
    <property type="entry name" value="AnmK"/>
    <property type="match status" value="1"/>
</dbReference>
<dbReference type="HAMAP" id="MF_01270">
    <property type="entry name" value="AnhMurNAc_kinase"/>
    <property type="match status" value="1"/>
</dbReference>
<comment type="pathway">
    <text evidence="2">Cell wall biogenesis; peptidoglycan recycling.</text>
</comment>
<dbReference type="AlphaFoldDB" id="A0A9W6GUG4"/>
<comment type="pathway">
    <text evidence="2">Amino-sugar metabolism; 1,6-anhydro-N-acetylmuramate degradation.</text>
</comment>
<dbReference type="RefSeq" id="WP_281802954.1">
    <property type="nucleotide sequence ID" value="NZ_BSEC01000001.1"/>
</dbReference>
<dbReference type="PANTHER" id="PTHR30605">
    <property type="entry name" value="ANHYDRO-N-ACETYLMURAMIC ACID KINASE"/>
    <property type="match status" value="1"/>
</dbReference>
<organism evidence="3 4">
    <name type="scientific">Methylocystis echinoides</name>
    <dbReference type="NCBI Taxonomy" id="29468"/>
    <lineage>
        <taxon>Bacteria</taxon>
        <taxon>Pseudomonadati</taxon>
        <taxon>Pseudomonadota</taxon>
        <taxon>Alphaproteobacteria</taxon>
        <taxon>Hyphomicrobiales</taxon>
        <taxon>Methylocystaceae</taxon>
        <taxon>Methylocystis</taxon>
    </lineage>
</organism>
<evidence type="ECO:0000313" key="4">
    <source>
        <dbReference type="Proteomes" id="UP001144323"/>
    </source>
</evidence>
<dbReference type="GO" id="GO:0009254">
    <property type="term" value="P:peptidoglycan turnover"/>
    <property type="evidence" value="ECO:0007669"/>
    <property type="project" value="UniProtKB-UniRule"/>
</dbReference>
<keyword evidence="2" id="KW-0547">Nucleotide-binding</keyword>
<comment type="function">
    <text evidence="2">Catalyzes the specific phosphorylation of 1,6-anhydro-N-acetylmuramic acid (anhMurNAc) with the simultaneous cleavage of the 1,6-anhydro ring, generating MurNAc-6-P. Is required for the utilization of anhMurNAc either imported from the medium or derived from its own cell wall murein, and thus plays a role in cell wall recycling.</text>
</comment>
<keyword evidence="2 3" id="KW-0418">Kinase</keyword>
<feature type="binding site" evidence="2">
    <location>
        <begin position="12"/>
        <end position="19"/>
    </location>
    <ligand>
        <name>ATP</name>
        <dbReference type="ChEBI" id="CHEBI:30616"/>
    </ligand>
</feature>
<dbReference type="Proteomes" id="UP001144323">
    <property type="component" value="Unassembled WGS sequence"/>
</dbReference>
<dbReference type="GO" id="GO:0006040">
    <property type="term" value="P:amino sugar metabolic process"/>
    <property type="evidence" value="ECO:0007669"/>
    <property type="project" value="InterPro"/>
</dbReference>
<dbReference type="Gene3D" id="3.30.420.40">
    <property type="match status" value="2"/>
</dbReference>
<dbReference type="InterPro" id="IPR005338">
    <property type="entry name" value="Anhydro_N_Ac-Mur_kinase"/>
</dbReference>
<dbReference type="GO" id="GO:0016773">
    <property type="term" value="F:phosphotransferase activity, alcohol group as acceptor"/>
    <property type="evidence" value="ECO:0007669"/>
    <property type="project" value="UniProtKB-UniRule"/>
</dbReference>
<dbReference type="GO" id="GO:0016301">
    <property type="term" value="F:kinase activity"/>
    <property type="evidence" value="ECO:0007669"/>
    <property type="project" value="UniProtKB-KW"/>
</dbReference>
<accession>A0A9W6GUG4</accession>
<dbReference type="EMBL" id="BSEC01000001">
    <property type="protein sequence ID" value="GLI93257.1"/>
    <property type="molecule type" value="Genomic_DNA"/>
</dbReference>
<keyword evidence="4" id="KW-1185">Reference proteome</keyword>
<dbReference type="PANTHER" id="PTHR30605:SF0">
    <property type="entry name" value="ANHYDRO-N-ACETYLMURAMIC ACID KINASE"/>
    <property type="match status" value="1"/>
</dbReference>
<dbReference type="InterPro" id="IPR043129">
    <property type="entry name" value="ATPase_NBD"/>
</dbReference>
<keyword evidence="1 2" id="KW-0119">Carbohydrate metabolism</keyword>
<evidence type="ECO:0000256" key="1">
    <source>
        <dbReference type="ARBA" id="ARBA00023277"/>
    </source>
</evidence>
<protein>
    <recommendedName>
        <fullName evidence="2">Anhydro-N-acetylmuramic acid kinase</fullName>
        <ecNumber evidence="2">2.7.1.170</ecNumber>
    </recommendedName>
    <alternativeName>
        <fullName evidence="2">AnhMurNAc kinase</fullName>
    </alternativeName>
</protein>
<proteinExistence type="inferred from homology"/>
<dbReference type="GO" id="GO:0097175">
    <property type="term" value="P:1,6-anhydro-N-acetyl-beta-muramic acid catabolic process"/>
    <property type="evidence" value="ECO:0007669"/>
    <property type="project" value="UniProtKB-UniRule"/>
</dbReference>
<evidence type="ECO:0000313" key="3">
    <source>
        <dbReference type="EMBL" id="GLI93257.1"/>
    </source>
</evidence>
<evidence type="ECO:0000256" key="2">
    <source>
        <dbReference type="HAMAP-Rule" id="MF_01270"/>
    </source>
</evidence>
<dbReference type="SUPFAM" id="SSF53067">
    <property type="entry name" value="Actin-like ATPase domain"/>
    <property type="match status" value="1"/>
</dbReference>
<comment type="similarity">
    <text evidence="2">Belongs to the anhydro-N-acetylmuramic acid kinase family.</text>
</comment>